<dbReference type="Gene3D" id="1.20.1080.10">
    <property type="entry name" value="Glycerol uptake facilitator protein"/>
    <property type="match status" value="1"/>
</dbReference>
<feature type="transmembrane region" description="Helical" evidence="8">
    <location>
        <begin position="255"/>
        <end position="275"/>
    </location>
</feature>
<keyword evidence="4 8" id="KW-0812">Transmembrane</keyword>
<dbReference type="OrthoDB" id="1580043at2759"/>
<sequence>MAKSVSLSDQIYKYLKKYGIVGYNQKKNLGGVHPLVISTLFLCFTSVLASSGRRLVKTRVKHGLWRDVALEFIATAELCACCFELIIVADNYGVSTYALFLFLLTIWWSLNWENATACPYNAVEEVFMGSKGIIEAFMMIAAQVLGGVVIFSYVQMLWIMELAETHKGRAFEECVADLNVPMITGAIIEGTATCLCRIVSRGLNDMNLPLATVLDALFATTLVVAAFNFSGGYFNPALATSLKLGCKGHNFTEHMVVYWLGATVGSLMSVFLYRLPVIQRVVNKRKYKKT</sequence>
<dbReference type="FunCoup" id="A0A1W4XBY1">
    <property type="interactions" value="123"/>
</dbReference>
<feature type="transmembrane region" description="Helical" evidence="8">
    <location>
        <begin position="35"/>
        <end position="56"/>
    </location>
</feature>
<evidence type="ECO:0000256" key="6">
    <source>
        <dbReference type="ARBA" id="ARBA00022989"/>
    </source>
</evidence>
<dbReference type="PIRSF" id="PIRSF017529">
    <property type="entry name" value="Aquaporin_11/12"/>
    <property type="match status" value="1"/>
</dbReference>
<keyword evidence="3" id="KW-0813">Transport</keyword>
<evidence type="ECO:0000256" key="5">
    <source>
        <dbReference type="ARBA" id="ARBA00022737"/>
    </source>
</evidence>
<keyword evidence="5" id="KW-0677">Repeat</keyword>
<dbReference type="PANTHER" id="PTHR21191:SF16">
    <property type="entry name" value="AQUAPORIN"/>
    <property type="match status" value="1"/>
</dbReference>
<feature type="transmembrane region" description="Helical" evidence="8">
    <location>
        <begin position="212"/>
        <end position="235"/>
    </location>
</feature>
<keyword evidence="6 8" id="KW-1133">Transmembrane helix</keyword>
<evidence type="ECO:0000256" key="1">
    <source>
        <dbReference type="ARBA" id="ARBA00004141"/>
    </source>
</evidence>
<protein>
    <recommendedName>
        <fullName evidence="8">Aquaporin</fullName>
    </recommendedName>
</protein>
<reference evidence="10" key="1">
    <citation type="submission" date="2025-08" db="UniProtKB">
        <authorList>
            <consortium name="RefSeq"/>
        </authorList>
    </citation>
    <scope>IDENTIFICATION</scope>
    <source>
        <tissue evidence="10">Entire body</tissue>
    </source>
</reference>
<dbReference type="InterPro" id="IPR023271">
    <property type="entry name" value="Aquaporin-like"/>
</dbReference>
<keyword evidence="9" id="KW-1185">Reference proteome</keyword>
<evidence type="ECO:0000256" key="8">
    <source>
        <dbReference type="PIRNR" id="PIRNR017529"/>
    </source>
</evidence>
<evidence type="ECO:0000256" key="7">
    <source>
        <dbReference type="ARBA" id="ARBA00023136"/>
    </source>
</evidence>
<evidence type="ECO:0000256" key="3">
    <source>
        <dbReference type="ARBA" id="ARBA00022448"/>
    </source>
</evidence>
<proteinExistence type="inferred from homology"/>
<evidence type="ECO:0000313" key="10">
    <source>
        <dbReference type="RefSeq" id="XP_018333621.1"/>
    </source>
</evidence>
<dbReference type="FunFam" id="1.20.1080.10:FF:000018">
    <property type="entry name" value="Aquaporin"/>
    <property type="match status" value="1"/>
</dbReference>
<dbReference type="AlphaFoldDB" id="A0A1W4XBY1"/>
<comment type="subcellular location">
    <subcellularLocation>
        <location evidence="1">Membrane</location>
        <topology evidence="1">Multi-pass membrane protein</topology>
    </subcellularLocation>
</comment>
<dbReference type="PANTHER" id="PTHR21191">
    <property type="entry name" value="AQUAPORIN"/>
    <property type="match status" value="1"/>
</dbReference>
<dbReference type="InterPro" id="IPR051883">
    <property type="entry name" value="AQP11/12_channel"/>
</dbReference>
<evidence type="ECO:0000256" key="4">
    <source>
        <dbReference type="ARBA" id="ARBA00022692"/>
    </source>
</evidence>
<dbReference type="STRING" id="224129.A0A1W4XBY1"/>
<dbReference type="RefSeq" id="XP_018333621.1">
    <property type="nucleotide sequence ID" value="XM_018478119.2"/>
</dbReference>
<dbReference type="GO" id="GO:0015267">
    <property type="term" value="F:channel activity"/>
    <property type="evidence" value="ECO:0007669"/>
    <property type="project" value="TreeGrafter"/>
</dbReference>
<comment type="similarity">
    <text evidence="2">Belongs to the MIP/aquaporin (TC 1.A.8) family. AQP11/AQP12 subfamily.</text>
</comment>
<organism evidence="9 10">
    <name type="scientific">Agrilus planipennis</name>
    <name type="common">Emerald ash borer</name>
    <name type="synonym">Agrilus marcopoli</name>
    <dbReference type="NCBI Taxonomy" id="224129"/>
    <lineage>
        <taxon>Eukaryota</taxon>
        <taxon>Metazoa</taxon>
        <taxon>Ecdysozoa</taxon>
        <taxon>Arthropoda</taxon>
        <taxon>Hexapoda</taxon>
        <taxon>Insecta</taxon>
        <taxon>Pterygota</taxon>
        <taxon>Neoptera</taxon>
        <taxon>Endopterygota</taxon>
        <taxon>Coleoptera</taxon>
        <taxon>Polyphaga</taxon>
        <taxon>Elateriformia</taxon>
        <taxon>Buprestoidea</taxon>
        <taxon>Buprestidae</taxon>
        <taxon>Agrilinae</taxon>
        <taxon>Agrilus</taxon>
    </lineage>
</organism>
<keyword evidence="7 8" id="KW-0472">Membrane</keyword>
<gene>
    <name evidence="10" type="primary">LOC108742796</name>
</gene>
<dbReference type="GeneID" id="108742796"/>
<dbReference type="SUPFAM" id="SSF81338">
    <property type="entry name" value="Aquaporin-like"/>
    <property type="match status" value="1"/>
</dbReference>
<feature type="transmembrane region" description="Helical" evidence="8">
    <location>
        <begin position="133"/>
        <end position="160"/>
    </location>
</feature>
<dbReference type="GO" id="GO:0016020">
    <property type="term" value="C:membrane"/>
    <property type="evidence" value="ECO:0007669"/>
    <property type="project" value="UniProtKB-SubCell"/>
</dbReference>
<name>A0A1W4XBY1_AGRPL</name>
<evidence type="ECO:0000256" key="2">
    <source>
        <dbReference type="ARBA" id="ARBA00005900"/>
    </source>
</evidence>
<dbReference type="InParanoid" id="A0A1W4XBY1"/>
<feature type="transmembrane region" description="Helical" evidence="8">
    <location>
        <begin position="94"/>
        <end position="112"/>
    </location>
</feature>
<evidence type="ECO:0000313" key="9">
    <source>
        <dbReference type="Proteomes" id="UP000192223"/>
    </source>
</evidence>
<dbReference type="Proteomes" id="UP000192223">
    <property type="component" value="Unplaced"/>
</dbReference>
<dbReference type="GO" id="GO:0005737">
    <property type="term" value="C:cytoplasm"/>
    <property type="evidence" value="ECO:0007669"/>
    <property type="project" value="TreeGrafter"/>
</dbReference>
<dbReference type="InterPro" id="IPR016697">
    <property type="entry name" value="Aquaporin_11/12"/>
</dbReference>
<dbReference type="KEGG" id="apln:108742796"/>
<accession>A0A1W4XBY1</accession>